<name>G8TV96_SULAD</name>
<dbReference type="EMBL" id="CP003179">
    <property type="protein sequence ID" value="AEW04736.1"/>
    <property type="molecule type" value="Genomic_DNA"/>
</dbReference>
<feature type="region of interest" description="Disordered" evidence="1">
    <location>
        <begin position="27"/>
        <end position="89"/>
    </location>
</feature>
<organism evidence="2 3">
    <name type="scientific">Sulfobacillus acidophilus (strain ATCC 700253 / DSM 10332 / NAL)</name>
    <dbReference type="NCBI Taxonomy" id="679936"/>
    <lineage>
        <taxon>Bacteria</taxon>
        <taxon>Bacillati</taxon>
        <taxon>Bacillota</taxon>
        <taxon>Clostridia</taxon>
        <taxon>Eubacteriales</taxon>
        <taxon>Clostridiales Family XVII. Incertae Sedis</taxon>
        <taxon>Sulfobacillus</taxon>
    </lineage>
</organism>
<dbReference type="AlphaFoldDB" id="G8TV96"/>
<sequence length="156" mass="17583">MATDMTLKIPTLADLWRWIRRGDSLAPHESLQPSVMPSPPLSEKADAPRIRRIRPVPPMPGVASPGVSPTPIVSNRPAPAPTQDQAAQTRERIAVRWIQQLPSGTPIHVRTLAQVGPWPIGTTWHLVQRIAARYPHLVEVKEQEQGGKRIREWYRR</sequence>
<reference evidence="2 3" key="2">
    <citation type="journal article" date="2012" name="Stand. Genomic Sci.">
        <title>Complete genome sequence of the moderately thermophilic mineral-sulfide-oxidizing firmicute Sulfobacillus acidophilus type strain (NAL(T)).</title>
        <authorList>
            <person name="Anderson I."/>
            <person name="Chertkov O."/>
            <person name="Chen A."/>
            <person name="Saunders E."/>
            <person name="Lapidus A."/>
            <person name="Nolan M."/>
            <person name="Lucas S."/>
            <person name="Hammon N."/>
            <person name="Deshpande S."/>
            <person name="Cheng J.F."/>
            <person name="Han C."/>
            <person name="Tapia R."/>
            <person name="Goodwin L.A."/>
            <person name="Pitluck S."/>
            <person name="Liolios K."/>
            <person name="Pagani I."/>
            <person name="Ivanova N."/>
            <person name="Mikhailova N."/>
            <person name="Pati A."/>
            <person name="Palaniappan K."/>
            <person name="Land M."/>
            <person name="Pan C."/>
            <person name="Rohde M."/>
            <person name="Pukall R."/>
            <person name="Goker M."/>
            <person name="Detter J.C."/>
            <person name="Woyke T."/>
            <person name="Bristow J."/>
            <person name="Eisen J.A."/>
            <person name="Markowitz V."/>
            <person name="Hugenholtz P."/>
            <person name="Kyrpides N.C."/>
            <person name="Klenk H.P."/>
            <person name="Mavromatis K."/>
        </authorList>
    </citation>
    <scope>NUCLEOTIDE SEQUENCE [LARGE SCALE GENOMIC DNA]</scope>
    <source>
        <strain evidence="3">ATCC 700253 / DSM 10332 / NAL</strain>
    </source>
</reference>
<evidence type="ECO:0000256" key="1">
    <source>
        <dbReference type="SAM" id="MobiDB-lite"/>
    </source>
</evidence>
<dbReference type="PATRIC" id="fig|679936.5.peg.1294"/>
<dbReference type="HOGENOM" id="CLU_1685656_0_0_9"/>
<evidence type="ECO:0000313" key="2">
    <source>
        <dbReference type="EMBL" id="AEW04736.1"/>
    </source>
</evidence>
<protein>
    <submittedName>
        <fullName evidence="2">Uncharacterized protein</fullName>
    </submittedName>
</protein>
<dbReference type="KEGG" id="sap:Sulac_1236"/>
<gene>
    <name evidence="2" type="ordered locus">Sulac_1236</name>
</gene>
<proteinExistence type="predicted"/>
<dbReference type="STRING" id="679936.Sulac_1236"/>
<accession>G8TV96</accession>
<dbReference type="Proteomes" id="UP000005439">
    <property type="component" value="Chromosome"/>
</dbReference>
<evidence type="ECO:0000313" key="3">
    <source>
        <dbReference type="Proteomes" id="UP000005439"/>
    </source>
</evidence>
<reference evidence="3" key="1">
    <citation type="submission" date="2011-12" db="EMBL/GenBank/DDBJ databases">
        <title>The complete genome of chromosome of Sulfobacillus acidophilus DSM 10332.</title>
        <authorList>
            <person name="Lucas S."/>
            <person name="Han J."/>
            <person name="Lapidus A."/>
            <person name="Bruce D."/>
            <person name="Goodwin L."/>
            <person name="Pitluck S."/>
            <person name="Peters L."/>
            <person name="Kyrpides N."/>
            <person name="Mavromatis K."/>
            <person name="Ivanova N."/>
            <person name="Mikhailova N."/>
            <person name="Chertkov O."/>
            <person name="Saunders E."/>
            <person name="Detter J.C."/>
            <person name="Tapia R."/>
            <person name="Han C."/>
            <person name="Land M."/>
            <person name="Hauser L."/>
            <person name="Markowitz V."/>
            <person name="Cheng J.-F."/>
            <person name="Hugenholtz P."/>
            <person name="Woyke T."/>
            <person name="Wu D."/>
            <person name="Pukall R."/>
            <person name="Gehrich-Schroeter G."/>
            <person name="Schneider S."/>
            <person name="Klenk H.-P."/>
            <person name="Eisen J.A."/>
        </authorList>
    </citation>
    <scope>NUCLEOTIDE SEQUENCE [LARGE SCALE GENOMIC DNA]</scope>
    <source>
        <strain evidence="3">ATCC 700253 / DSM 10332 / NAL</strain>
    </source>
</reference>
<keyword evidence="3" id="KW-1185">Reference proteome</keyword>